<organism evidence="8 9">
    <name type="scientific">Mucor circinelloides f. lusitanicus</name>
    <name type="common">Mucor racemosus var. lusitanicus</name>
    <dbReference type="NCBI Taxonomy" id="29924"/>
    <lineage>
        <taxon>Eukaryota</taxon>
        <taxon>Fungi</taxon>
        <taxon>Fungi incertae sedis</taxon>
        <taxon>Mucoromycota</taxon>
        <taxon>Mucoromycotina</taxon>
        <taxon>Mucoromycetes</taxon>
        <taxon>Mucorales</taxon>
        <taxon>Mucorineae</taxon>
        <taxon>Mucoraceae</taxon>
        <taxon>Mucor</taxon>
    </lineage>
</organism>
<dbReference type="PANTHER" id="PTHR46527">
    <property type="entry name" value="NUCLEOPORIN-LIKE PROTEIN 2"/>
    <property type="match status" value="1"/>
</dbReference>
<comment type="subcellular location">
    <subcellularLocation>
        <location evidence="1">Nucleus</location>
    </subcellularLocation>
</comment>
<evidence type="ECO:0000256" key="4">
    <source>
        <dbReference type="ARBA" id="ARBA00022833"/>
    </source>
</evidence>
<dbReference type="InterPro" id="IPR036855">
    <property type="entry name" value="Znf_CCCH_sf"/>
</dbReference>
<evidence type="ECO:0000313" key="8">
    <source>
        <dbReference type="EMBL" id="KAF1807154.1"/>
    </source>
</evidence>
<sequence length="429" mass="41451">MAICKFFAQGTCRNGNRCTFEHISPQNKWGSNTQGAAAAGMSKYNETSLKQNLTEERPQWKLSVYGPAKEEPNLIVGVDRSVEEDRLAYYTSMRTTGNASQYLASYEQAFNQAESQVNAIINNPSGAIQHYEKEKSNHSGPFGGAANNAPFAPFTNTGGAFGSSSTTSAFGGGGSAFGSGGGVSAFGQPSAFGAAASKPSAFGGASAFGSTSALGGGGSAFGSTSAVGSSGSAFGSTSALGAGSAFGSTSALGGGASAFGQPSAFGAAAAKPSAFGGGGGSAFGSTSALGSGSAFGSTSALGGGGSAFGASSSTPAFGSTTAPASAFGSTSALGGGGAFGQTSALGSTGNTAAMGAFGTPASTAAPAFGSAAPAFGSAAPSASTNNIPNAMNTGANVSSNAKQSDLEAFQAPQFAYRGIPEIEPPVQLR</sequence>
<evidence type="ECO:0000256" key="1">
    <source>
        <dbReference type="ARBA" id="ARBA00004123"/>
    </source>
</evidence>
<evidence type="ECO:0000256" key="2">
    <source>
        <dbReference type="ARBA" id="ARBA00022723"/>
    </source>
</evidence>
<dbReference type="InterPro" id="IPR051767">
    <property type="entry name" value="Nucleoporin_NUP42"/>
</dbReference>
<reference evidence="8 9" key="1">
    <citation type="submission" date="2019-09" db="EMBL/GenBank/DDBJ databases">
        <authorList>
            <consortium name="DOE Joint Genome Institute"/>
            <person name="Mondo S.J."/>
            <person name="Navarro-Mendoza M.I."/>
            <person name="Perez-Arques C."/>
            <person name="Panchal S."/>
            <person name="Nicolas F.E."/>
            <person name="Ganguly P."/>
            <person name="Pangilinan J."/>
            <person name="Grigoriev I."/>
            <person name="Heitman J."/>
            <person name="Sanya K."/>
            <person name="Garre V."/>
        </authorList>
    </citation>
    <scope>NUCLEOTIDE SEQUENCE [LARGE SCALE GENOMIC DNA]</scope>
    <source>
        <strain evidence="8 9">MU402</strain>
    </source>
</reference>
<dbReference type="InterPro" id="IPR041367">
    <property type="entry name" value="Znf-CCCH_4"/>
</dbReference>
<dbReference type="AlphaFoldDB" id="A0A8H4F6V6"/>
<dbReference type="EMBL" id="JAAECE010000001">
    <property type="protein sequence ID" value="KAF1807154.1"/>
    <property type="molecule type" value="Genomic_DNA"/>
</dbReference>
<dbReference type="Proteomes" id="UP000469890">
    <property type="component" value="Unassembled WGS sequence"/>
</dbReference>
<evidence type="ECO:0000259" key="7">
    <source>
        <dbReference type="PROSITE" id="PS50103"/>
    </source>
</evidence>
<dbReference type="Pfam" id="PF18044">
    <property type="entry name" value="zf-CCCH_4"/>
    <property type="match status" value="1"/>
</dbReference>
<dbReference type="GO" id="GO:0005634">
    <property type="term" value="C:nucleus"/>
    <property type="evidence" value="ECO:0007669"/>
    <property type="project" value="UniProtKB-SubCell"/>
</dbReference>
<protein>
    <recommendedName>
        <fullName evidence="7">C3H1-type domain-containing protein</fullName>
    </recommendedName>
</protein>
<evidence type="ECO:0000256" key="5">
    <source>
        <dbReference type="ARBA" id="ARBA00023242"/>
    </source>
</evidence>
<dbReference type="PROSITE" id="PS50103">
    <property type="entry name" value="ZF_C3H1"/>
    <property type="match status" value="1"/>
</dbReference>
<evidence type="ECO:0000313" key="9">
    <source>
        <dbReference type="Proteomes" id="UP000469890"/>
    </source>
</evidence>
<keyword evidence="2 6" id="KW-0479">Metal-binding</keyword>
<dbReference type="SMART" id="SM00356">
    <property type="entry name" value="ZnF_C3H1"/>
    <property type="match status" value="1"/>
</dbReference>
<gene>
    <name evidence="8" type="ORF">FB192DRAFT_1432432</name>
</gene>
<keyword evidence="4 6" id="KW-0862">Zinc</keyword>
<accession>A0A8H4F6V6</accession>
<proteinExistence type="predicted"/>
<evidence type="ECO:0000256" key="6">
    <source>
        <dbReference type="PROSITE-ProRule" id="PRU00723"/>
    </source>
</evidence>
<dbReference type="GO" id="GO:0008270">
    <property type="term" value="F:zinc ion binding"/>
    <property type="evidence" value="ECO:0007669"/>
    <property type="project" value="UniProtKB-KW"/>
</dbReference>
<evidence type="ECO:0000256" key="3">
    <source>
        <dbReference type="ARBA" id="ARBA00022771"/>
    </source>
</evidence>
<dbReference type="Gene3D" id="4.10.1000.10">
    <property type="entry name" value="Zinc finger, CCCH-type"/>
    <property type="match status" value="1"/>
</dbReference>
<dbReference type="SUPFAM" id="SSF90229">
    <property type="entry name" value="CCCH zinc finger"/>
    <property type="match status" value="1"/>
</dbReference>
<dbReference type="InterPro" id="IPR000571">
    <property type="entry name" value="Znf_CCCH"/>
</dbReference>
<name>A0A8H4F6V6_MUCCL</name>
<feature type="zinc finger region" description="C3H1-type" evidence="6">
    <location>
        <begin position="1"/>
        <end position="25"/>
    </location>
</feature>
<feature type="domain" description="C3H1-type" evidence="7">
    <location>
        <begin position="1"/>
        <end position="25"/>
    </location>
</feature>
<comment type="caution">
    <text evidence="8">The sequence shown here is derived from an EMBL/GenBank/DDBJ whole genome shotgun (WGS) entry which is preliminary data.</text>
</comment>
<keyword evidence="5" id="KW-0539">Nucleus</keyword>
<dbReference type="PANTHER" id="PTHR46527:SF1">
    <property type="entry name" value="NUCLEOPORIN NUP42"/>
    <property type="match status" value="1"/>
</dbReference>
<keyword evidence="3 6" id="KW-0863">Zinc-finger</keyword>